<protein>
    <submittedName>
        <fullName evidence="2">Peptidase YpeB-like protein</fullName>
    </submittedName>
</protein>
<dbReference type="Pfam" id="PF03413">
    <property type="entry name" value="PepSY"/>
    <property type="match status" value="1"/>
</dbReference>
<proteinExistence type="predicted"/>
<organism evidence="2 3">
    <name type="scientific">Marinobacterium mangrovicola</name>
    <dbReference type="NCBI Taxonomy" id="1476959"/>
    <lineage>
        <taxon>Bacteria</taxon>
        <taxon>Pseudomonadati</taxon>
        <taxon>Pseudomonadota</taxon>
        <taxon>Gammaproteobacteria</taxon>
        <taxon>Oceanospirillales</taxon>
        <taxon>Oceanospirillaceae</taxon>
        <taxon>Marinobacterium</taxon>
    </lineage>
</organism>
<dbReference type="InterPro" id="IPR025711">
    <property type="entry name" value="PepSY"/>
</dbReference>
<feature type="domain" description="PepSY" evidence="1">
    <location>
        <begin position="52"/>
        <end position="106"/>
    </location>
</feature>
<dbReference type="EMBL" id="SMFU01000001">
    <property type="protein sequence ID" value="TCK16471.1"/>
    <property type="molecule type" value="Genomic_DNA"/>
</dbReference>
<reference evidence="2 3" key="1">
    <citation type="submission" date="2019-03" db="EMBL/GenBank/DDBJ databases">
        <title>Genomic Encyclopedia of Archaeal and Bacterial Type Strains, Phase II (KMG-II): from individual species to whole genera.</title>
        <authorList>
            <person name="Goeker M."/>
        </authorList>
    </citation>
    <scope>NUCLEOTIDE SEQUENCE [LARGE SCALE GENOMIC DNA]</scope>
    <source>
        <strain evidence="2 3">DSM 27697</strain>
    </source>
</reference>
<evidence type="ECO:0000259" key="1">
    <source>
        <dbReference type="Pfam" id="PF03413"/>
    </source>
</evidence>
<evidence type="ECO:0000313" key="3">
    <source>
        <dbReference type="Proteomes" id="UP000294546"/>
    </source>
</evidence>
<gene>
    <name evidence="2" type="ORF">CLV83_0022</name>
</gene>
<evidence type="ECO:0000313" key="2">
    <source>
        <dbReference type="EMBL" id="TCK16471.1"/>
    </source>
</evidence>
<dbReference type="OrthoDB" id="6120176at2"/>
<accession>A0A4R1H7N1</accession>
<dbReference type="RefSeq" id="WP_132285727.1">
    <property type="nucleotide sequence ID" value="NZ_SMFU01000001.1"/>
</dbReference>
<dbReference type="AlphaFoldDB" id="A0A4R1H7N1"/>
<sequence length="107" mass="11542">MRRDLKPRVRLRQMSAGAVAKALLLALSLMLVVPLQAGAAQAASVLAQNSVDLKRAVEIARQAFGGEVVKAEEVTRSGQRLFQIRLVNNGRVRDVLVDALSGEILNP</sequence>
<dbReference type="Proteomes" id="UP000294546">
    <property type="component" value="Unassembled WGS sequence"/>
</dbReference>
<name>A0A4R1H7N1_9GAMM</name>
<dbReference type="Gene3D" id="3.10.450.40">
    <property type="match status" value="1"/>
</dbReference>
<comment type="caution">
    <text evidence="2">The sequence shown here is derived from an EMBL/GenBank/DDBJ whole genome shotgun (WGS) entry which is preliminary data.</text>
</comment>
<keyword evidence="3" id="KW-1185">Reference proteome</keyword>